<comment type="caution">
    <text evidence="2">The sequence shown here is derived from an EMBL/GenBank/DDBJ whole genome shotgun (WGS) entry which is preliminary data.</text>
</comment>
<accession>A0ABU8EQ50</accession>
<feature type="transmembrane region" description="Helical" evidence="1">
    <location>
        <begin position="107"/>
        <end position="125"/>
    </location>
</feature>
<keyword evidence="3" id="KW-1185">Reference proteome</keyword>
<feature type="transmembrane region" description="Helical" evidence="1">
    <location>
        <begin position="84"/>
        <end position="101"/>
    </location>
</feature>
<reference evidence="2 3" key="1">
    <citation type="submission" date="2023-12" db="EMBL/GenBank/DDBJ databases">
        <title>Friends and Foes: Symbiotic and Algicidal bacterial influence on Karenia brevis blooms.</title>
        <authorList>
            <person name="Fei C."/>
            <person name="Mohamed A.R."/>
            <person name="Booker A."/>
            <person name="Arshad M."/>
            <person name="Klass S."/>
            <person name="Ahn S."/>
            <person name="Gilbert P.M."/>
            <person name="Heil C.A."/>
            <person name="Martinez J.M."/>
            <person name="Amin S.A."/>
        </authorList>
    </citation>
    <scope>NUCLEOTIDE SEQUENCE [LARGE SCALE GENOMIC DNA]</scope>
    <source>
        <strain evidence="2 3">CE15</strain>
    </source>
</reference>
<evidence type="ECO:0000313" key="2">
    <source>
        <dbReference type="EMBL" id="MEI4549094.1"/>
    </source>
</evidence>
<organism evidence="2 3">
    <name type="scientific">Pseudoalteromonas spongiae</name>
    <dbReference type="NCBI Taxonomy" id="298657"/>
    <lineage>
        <taxon>Bacteria</taxon>
        <taxon>Pseudomonadati</taxon>
        <taxon>Pseudomonadota</taxon>
        <taxon>Gammaproteobacteria</taxon>
        <taxon>Alteromonadales</taxon>
        <taxon>Pseudoalteromonadaceae</taxon>
        <taxon>Pseudoalteromonas</taxon>
    </lineage>
</organism>
<feature type="transmembrane region" description="Helical" evidence="1">
    <location>
        <begin position="12"/>
        <end position="37"/>
    </location>
</feature>
<keyword evidence="1" id="KW-0472">Membrane</keyword>
<dbReference type="RefSeq" id="WP_336434773.1">
    <property type="nucleotide sequence ID" value="NZ_JBAWKS010000001.1"/>
</dbReference>
<proteinExistence type="predicted"/>
<keyword evidence="1" id="KW-0812">Transmembrane</keyword>
<protein>
    <recommendedName>
        <fullName evidence="4">DUF2127 domain-containing protein</fullName>
    </recommendedName>
</protein>
<name>A0ABU8EQ50_9GAMM</name>
<evidence type="ECO:0000256" key="1">
    <source>
        <dbReference type="SAM" id="Phobius"/>
    </source>
</evidence>
<gene>
    <name evidence="2" type="ORF">WAE96_05135</name>
</gene>
<dbReference type="EMBL" id="JBAWKS010000001">
    <property type="protein sequence ID" value="MEI4549094.1"/>
    <property type="molecule type" value="Genomic_DNA"/>
</dbReference>
<feature type="transmembrane region" description="Helical" evidence="1">
    <location>
        <begin position="57"/>
        <end position="75"/>
    </location>
</feature>
<evidence type="ECO:0008006" key="4">
    <source>
        <dbReference type="Google" id="ProtNLM"/>
    </source>
</evidence>
<dbReference type="Proteomes" id="UP001382455">
    <property type="component" value="Unassembled WGS sequence"/>
</dbReference>
<evidence type="ECO:0000313" key="3">
    <source>
        <dbReference type="Proteomes" id="UP001382455"/>
    </source>
</evidence>
<sequence length="141" mass="15581">MLSVIHDKINSFAFISIKYALGLFIGIASILLIVAFVLGYTDLPLGNYMHANGLMPYAFGMLFGAVISAAAIWFLSKILKISEVSVFCLLSIPAYFVLLSLPREASTVLIALVTSLFTWAGFLFLDNKAMLEYRELEDETI</sequence>
<keyword evidence="1" id="KW-1133">Transmembrane helix</keyword>